<reference evidence="1 2" key="1">
    <citation type="submission" date="2017-12" db="EMBL/GenBank/DDBJ databases">
        <title>Bifidobacterium longum APC/DPC strains.</title>
        <authorList>
            <person name="Arboleya S."/>
        </authorList>
    </citation>
    <scope>NUCLEOTIDE SEQUENCE [LARGE SCALE GENOMIC DNA]</scope>
    <source>
        <strain evidence="1 2">APC1503</strain>
    </source>
</reference>
<sequence>MYVIETRIKTRSNKTIWMPYKQYRTTNGIENFQKRHQYLFDAGELRVTGNAEPRRSHIKSGEGMLRVGDILHESYGYGMTINKFYEVIALSPSGKTCTIQPIRKITIKGDAYSPYGSEVVPQTEGEDRFCGEPRKGKRIQIGTYAKARAYVKISSYGDAYKMDEKDFERGYYENHLD</sequence>
<organism evidence="1 2">
    <name type="scientific">Bifidobacterium longum</name>
    <dbReference type="NCBI Taxonomy" id="216816"/>
    <lineage>
        <taxon>Bacteria</taxon>
        <taxon>Bacillati</taxon>
        <taxon>Actinomycetota</taxon>
        <taxon>Actinomycetes</taxon>
        <taxon>Bifidobacteriales</taxon>
        <taxon>Bifidobacteriaceae</taxon>
        <taxon>Bifidobacterium</taxon>
    </lineage>
</organism>
<proteinExistence type="predicted"/>
<evidence type="ECO:0000313" key="1">
    <source>
        <dbReference type="EMBL" id="PKC90517.1"/>
    </source>
</evidence>
<protein>
    <submittedName>
        <fullName evidence="1">Uncharacterized protein</fullName>
    </submittedName>
</protein>
<evidence type="ECO:0000313" key="2">
    <source>
        <dbReference type="Proteomes" id="UP000232654"/>
    </source>
</evidence>
<dbReference type="Proteomes" id="UP000232654">
    <property type="component" value="Unassembled WGS sequence"/>
</dbReference>
<accession>A0A2N0T3A9</accession>
<gene>
    <name evidence="1" type="ORF">APC1503_0411</name>
</gene>
<name>A0A2N0T3A9_BIFLN</name>
<dbReference type="EMBL" id="PJDT01000009">
    <property type="protein sequence ID" value="PKC90517.1"/>
    <property type="molecule type" value="Genomic_DNA"/>
</dbReference>
<dbReference type="AlphaFoldDB" id="A0A2N0T3A9"/>
<dbReference type="RefSeq" id="WP_101011041.1">
    <property type="nucleotide sequence ID" value="NZ_PJDT01000009.1"/>
</dbReference>
<comment type="caution">
    <text evidence="1">The sequence shown here is derived from an EMBL/GenBank/DDBJ whole genome shotgun (WGS) entry which is preliminary data.</text>
</comment>